<evidence type="ECO:0000313" key="2">
    <source>
        <dbReference type="EMBL" id="CAB5238969.1"/>
    </source>
</evidence>
<dbReference type="Gene3D" id="3.40.50.1820">
    <property type="entry name" value="alpha/beta hydrolase"/>
    <property type="match status" value="1"/>
</dbReference>
<dbReference type="InterPro" id="IPR022742">
    <property type="entry name" value="Hydrolase_4"/>
</dbReference>
<dbReference type="Pfam" id="PF12146">
    <property type="entry name" value="Hydrolase_4"/>
    <property type="match status" value="1"/>
</dbReference>
<dbReference type="PANTHER" id="PTHR11614">
    <property type="entry name" value="PHOSPHOLIPASE-RELATED"/>
    <property type="match status" value="1"/>
</dbReference>
<name>A0A6J7XNR0_9ZZZZ</name>
<dbReference type="GO" id="GO:0052689">
    <property type="term" value="F:carboxylic ester hydrolase activity"/>
    <property type="evidence" value="ECO:0007669"/>
    <property type="project" value="InterPro"/>
</dbReference>
<organism evidence="2">
    <name type="scientific">freshwater metagenome</name>
    <dbReference type="NCBI Taxonomy" id="449393"/>
    <lineage>
        <taxon>unclassified sequences</taxon>
        <taxon>metagenomes</taxon>
        <taxon>ecological metagenomes</taxon>
    </lineage>
</organism>
<evidence type="ECO:0000259" key="1">
    <source>
        <dbReference type="Pfam" id="PF12146"/>
    </source>
</evidence>
<dbReference type="SUPFAM" id="SSF53474">
    <property type="entry name" value="alpha/beta-Hydrolases"/>
    <property type="match status" value="1"/>
</dbReference>
<dbReference type="InterPro" id="IPR012354">
    <property type="entry name" value="Esterase_lipase"/>
</dbReference>
<proteinExistence type="predicted"/>
<accession>A0A6J7XNR0</accession>
<feature type="domain" description="Serine aminopeptidase S33" evidence="1">
    <location>
        <begin position="24"/>
        <end position="237"/>
    </location>
</feature>
<dbReference type="AlphaFoldDB" id="A0A6J7XNR0"/>
<gene>
    <name evidence="2" type="ORF">UFOPK3554_00008</name>
</gene>
<protein>
    <submittedName>
        <fullName evidence="2">Unannotated protein</fullName>
    </submittedName>
</protein>
<dbReference type="InterPro" id="IPR051044">
    <property type="entry name" value="MAG_DAG_Lipase"/>
</dbReference>
<reference evidence="2" key="1">
    <citation type="submission" date="2020-05" db="EMBL/GenBank/DDBJ databases">
        <authorList>
            <person name="Chiriac C."/>
            <person name="Salcher M."/>
            <person name="Ghai R."/>
            <person name="Kavagutti S V."/>
        </authorList>
    </citation>
    <scope>NUCLEOTIDE SEQUENCE</scope>
</reference>
<sequence>MALTGAPVGYLEDFSAAGSGKHAKIGILLVHGFTGSPSSMRPWAEYMNRFGFTVRVPRLPGHATDPHDLNKITWQEWPQKVESELEELQKTCEKIFIFGLSMGGGLTLLITELHVKDIAGIVLVNPMIHIPRLGPTLAKVMSVVRPMRATVGNDIKRKNVSEYGYDALPMVGIYELTKMLKITRAGLKKVDVPVLLFHSAEDHVLPVSNTEIILSEISSVKKSRVELVNSYHVATLDHDNDLLFANSLTFVEEYI</sequence>
<dbReference type="PIRSF" id="PIRSF017388">
    <property type="entry name" value="Esterase_lipase"/>
    <property type="match status" value="1"/>
</dbReference>
<dbReference type="EMBL" id="CAFBSG010000001">
    <property type="protein sequence ID" value="CAB5238969.1"/>
    <property type="molecule type" value="Genomic_DNA"/>
</dbReference>
<dbReference type="InterPro" id="IPR029058">
    <property type="entry name" value="AB_hydrolase_fold"/>
</dbReference>